<comment type="caution">
    <text evidence="2">The sequence shown here is derived from an EMBL/GenBank/DDBJ whole genome shotgun (WGS) entry which is preliminary data.</text>
</comment>
<evidence type="ECO:0000313" key="2">
    <source>
        <dbReference type="EMBL" id="MFD1781990.1"/>
    </source>
</evidence>
<name>A0ABW4MYK1_9CAUL</name>
<keyword evidence="3" id="KW-1185">Reference proteome</keyword>
<gene>
    <name evidence="2" type="ORF">ACFSC0_01165</name>
</gene>
<sequence>MLIYGERVRREAPGAMLERIEALLAGADAEPLWILRHERRVAALIEAGRLAQGLADAAFAERGFDAPSPAADAAMALARAIAAEVMASLSSRKVARPPSPSSRPERSGEPGPRGGARASWVPDRPFRAPGMTELVRGRAMPRAVEVKAPEGYAYYAVYPETYGLAARGTRFEAPPAVLGLRSIGTSLAAIVGAAANARNVVTARPCGHPFSRELKLSDELVRTLTAPVAVVDEGPGLSGSSFGAAGDLLERLGVPAERRWFFPSHLGGPGPKSCERHRRRWAGAQKRLVTFEDYALPALPGWFEDLVGLPLGPLEDLSGGAWRTALNVEAPVHAAQERRKYLLRTSKGEFLLKFSGLGATSSEKLRRAQALHAAGFAPEPLALRHGFLLQRWMGQARPPTDREAVMDVLGRYLAFRARRFPAAPEDGAAPGELVGMAAYNAGQLIGEAAADAVRGRLAPLLSARLRPVRIDGRMHAWEWLALPDGRILKADVLDHDDAHDLVGCQDVGWDVAGAWVELGLTQDEAGRLCRRAGADETLLAAFEIAYLAFQAGAWTMARDAAAPEERKAIERLLDGYVSRLARRLV</sequence>
<evidence type="ECO:0000256" key="1">
    <source>
        <dbReference type="SAM" id="MobiDB-lite"/>
    </source>
</evidence>
<dbReference type="RefSeq" id="WP_377281178.1">
    <property type="nucleotide sequence ID" value="NZ_JBHRSI010000003.1"/>
</dbReference>
<accession>A0ABW4MYK1</accession>
<reference evidence="3" key="1">
    <citation type="journal article" date="2019" name="Int. J. Syst. Evol. Microbiol.">
        <title>The Global Catalogue of Microorganisms (GCM) 10K type strain sequencing project: providing services to taxonomists for standard genome sequencing and annotation.</title>
        <authorList>
            <consortium name="The Broad Institute Genomics Platform"/>
            <consortium name="The Broad Institute Genome Sequencing Center for Infectious Disease"/>
            <person name="Wu L."/>
            <person name="Ma J."/>
        </authorList>
    </citation>
    <scope>NUCLEOTIDE SEQUENCE [LARGE SCALE GENOMIC DNA]</scope>
    <source>
        <strain evidence="3">DFY28</strain>
    </source>
</reference>
<protein>
    <submittedName>
        <fullName evidence="2">Uncharacterized protein</fullName>
    </submittedName>
</protein>
<dbReference type="Proteomes" id="UP001597237">
    <property type="component" value="Unassembled WGS sequence"/>
</dbReference>
<dbReference type="EMBL" id="JBHUEY010000001">
    <property type="protein sequence ID" value="MFD1781990.1"/>
    <property type="molecule type" value="Genomic_DNA"/>
</dbReference>
<organism evidence="2 3">
    <name type="scientific">Phenylobacterium terrae</name>
    <dbReference type="NCBI Taxonomy" id="2665495"/>
    <lineage>
        <taxon>Bacteria</taxon>
        <taxon>Pseudomonadati</taxon>
        <taxon>Pseudomonadota</taxon>
        <taxon>Alphaproteobacteria</taxon>
        <taxon>Caulobacterales</taxon>
        <taxon>Caulobacteraceae</taxon>
        <taxon>Phenylobacterium</taxon>
    </lineage>
</organism>
<evidence type="ECO:0000313" key="3">
    <source>
        <dbReference type="Proteomes" id="UP001597237"/>
    </source>
</evidence>
<proteinExistence type="predicted"/>
<feature type="region of interest" description="Disordered" evidence="1">
    <location>
        <begin position="92"/>
        <end position="125"/>
    </location>
</feature>